<sequence length="91" mass="10468">MDQFTGSTKAYVGALIKKFVNAEYDGSGIREYIMKMTNMANNSNDFVIHQVLTSLPKEFETFIVNYNISAEKWTIEKCIAMCVQEEERIKT</sequence>
<reference evidence="1 2" key="1">
    <citation type="submission" date="2024-02" db="EMBL/GenBank/DDBJ databases">
        <title>High-quality chromosome-scale genome assembly of Pensacola bahiagrass (Paspalum notatum Flugge var. saurae).</title>
        <authorList>
            <person name="Vega J.M."/>
            <person name="Podio M."/>
            <person name="Orjuela J."/>
            <person name="Siena L.A."/>
            <person name="Pessino S.C."/>
            <person name="Combes M.C."/>
            <person name="Mariac C."/>
            <person name="Albertini E."/>
            <person name="Pupilli F."/>
            <person name="Ortiz J.P.A."/>
            <person name="Leblanc O."/>
        </authorList>
    </citation>
    <scope>NUCLEOTIDE SEQUENCE [LARGE SCALE GENOMIC DNA]</scope>
    <source>
        <strain evidence="1">R1</strain>
        <tissue evidence="1">Leaf</tissue>
    </source>
</reference>
<keyword evidence="2" id="KW-1185">Reference proteome</keyword>
<protein>
    <submittedName>
        <fullName evidence="1">Uncharacterized protein</fullName>
    </submittedName>
</protein>
<dbReference type="Proteomes" id="UP001341281">
    <property type="component" value="Chromosome 01"/>
</dbReference>
<proteinExistence type="predicted"/>
<accession>A0AAQ3SLK5</accession>
<evidence type="ECO:0000313" key="1">
    <source>
        <dbReference type="EMBL" id="WVZ54003.1"/>
    </source>
</evidence>
<evidence type="ECO:0000313" key="2">
    <source>
        <dbReference type="Proteomes" id="UP001341281"/>
    </source>
</evidence>
<name>A0AAQ3SLK5_PASNO</name>
<organism evidence="1 2">
    <name type="scientific">Paspalum notatum var. saurae</name>
    <dbReference type="NCBI Taxonomy" id="547442"/>
    <lineage>
        <taxon>Eukaryota</taxon>
        <taxon>Viridiplantae</taxon>
        <taxon>Streptophyta</taxon>
        <taxon>Embryophyta</taxon>
        <taxon>Tracheophyta</taxon>
        <taxon>Spermatophyta</taxon>
        <taxon>Magnoliopsida</taxon>
        <taxon>Liliopsida</taxon>
        <taxon>Poales</taxon>
        <taxon>Poaceae</taxon>
        <taxon>PACMAD clade</taxon>
        <taxon>Panicoideae</taxon>
        <taxon>Andropogonodae</taxon>
        <taxon>Paspaleae</taxon>
        <taxon>Paspalinae</taxon>
        <taxon>Paspalum</taxon>
    </lineage>
</organism>
<dbReference type="EMBL" id="CP144745">
    <property type="protein sequence ID" value="WVZ54003.1"/>
    <property type="molecule type" value="Genomic_DNA"/>
</dbReference>
<dbReference type="AlphaFoldDB" id="A0AAQ3SLK5"/>
<gene>
    <name evidence="1" type="ORF">U9M48_004877</name>
</gene>